<evidence type="ECO:0000313" key="4">
    <source>
        <dbReference type="EMBL" id="AKS42413.1"/>
    </source>
</evidence>
<feature type="region of interest" description="Disordered" evidence="2">
    <location>
        <begin position="665"/>
        <end position="869"/>
    </location>
</feature>
<dbReference type="InterPro" id="IPR057840">
    <property type="entry name" value="FimV_N"/>
</dbReference>
<accession>A0A0K0XXK5</accession>
<dbReference type="InterPro" id="IPR020011">
    <property type="entry name" value="FimV_C"/>
</dbReference>
<feature type="compositionally biased region" description="Low complexity" evidence="2">
    <location>
        <begin position="156"/>
        <end position="165"/>
    </location>
</feature>
<feature type="compositionally biased region" description="Gly residues" evidence="2">
    <location>
        <begin position="774"/>
        <end position="791"/>
    </location>
</feature>
<dbReference type="PATRIC" id="fig|1579979.3.peg.2093"/>
<dbReference type="STRING" id="1579979.WM2015_2048"/>
<dbReference type="InterPro" id="IPR020012">
    <property type="entry name" value="LysM_FimV"/>
</dbReference>
<evidence type="ECO:0000259" key="3">
    <source>
        <dbReference type="Pfam" id="PF25800"/>
    </source>
</evidence>
<evidence type="ECO:0000256" key="1">
    <source>
        <dbReference type="SAM" id="Coils"/>
    </source>
</evidence>
<feature type="coiled-coil region" evidence="1">
    <location>
        <begin position="388"/>
        <end position="415"/>
    </location>
</feature>
<dbReference type="NCBIfam" id="TIGR03504">
    <property type="entry name" value="FimV_Cterm"/>
    <property type="match status" value="1"/>
</dbReference>
<dbReference type="KEGG" id="wma:WM2015_2048"/>
<feature type="compositionally biased region" description="Polar residues" evidence="2">
    <location>
        <begin position="464"/>
        <end position="479"/>
    </location>
</feature>
<dbReference type="InterPro" id="IPR038440">
    <property type="entry name" value="FimV_C_sf"/>
</dbReference>
<feature type="compositionally biased region" description="Acidic residues" evidence="2">
    <location>
        <begin position="897"/>
        <end position="931"/>
    </location>
</feature>
<dbReference type="Proteomes" id="UP000066624">
    <property type="component" value="Chromosome"/>
</dbReference>
<evidence type="ECO:0000256" key="2">
    <source>
        <dbReference type="SAM" id="MobiDB-lite"/>
    </source>
</evidence>
<organism evidence="4 5">
    <name type="scientific">Wenzhouxiangella marina</name>
    <dbReference type="NCBI Taxonomy" id="1579979"/>
    <lineage>
        <taxon>Bacteria</taxon>
        <taxon>Pseudomonadati</taxon>
        <taxon>Pseudomonadota</taxon>
        <taxon>Gammaproteobacteria</taxon>
        <taxon>Chromatiales</taxon>
        <taxon>Wenzhouxiangellaceae</taxon>
        <taxon>Wenzhouxiangella</taxon>
    </lineage>
</organism>
<protein>
    <recommendedName>
        <fullName evidence="3">FimV N-terminal domain-containing protein</fullName>
    </recommendedName>
</protein>
<feature type="region of interest" description="Disordered" evidence="2">
    <location>
        <begin position="139"/>
        <end position="196"/>
    </location>
</feature>
<dbReference type="Gene3D" id="1.20.58.2200">
    <property type="match status" value="1"/>
</dbReference>
<keyword evidence="1" id="KW-0175">Coiled coil</keyword>
<feature type="region of interest" description="Disordered" evidence="2">
    <location>
        <begin position="604"/>
        <end position="627"/>
    </location>
</feature>
<name>A0A0K0XXK5_9GAMM</name>
<feature type="compositionally biased region" description="Acidic residues" evidence="2">
    <location>
        <begin position="701"/>
        <end position="714"/>
    </location>
</feature>
<dbReference type="NCBIfam" id="TIGR03505">
    <property type="entry name" value="FimV_core"/>
    <property type="match status" value="1"/>
</dbReference>
<feature type="domain" description="FimV N-terminal" evidence="3">
    <location>
        <begin position="29"/>
        <end position="135"/>
    </location>
</feature>
<proteinExistence type="predicted"/>
<reference evidence="4 5" key="1">
    <citation type="submission" date="2015-07" db="EMBL/GenBank/DDBJ databases">
        <authorList>
            <person name="Noorani M."/>
        </authorList>
    </citation>
    <scope>NUCLEOTIDE SEQUENCE [LARGE SCALE GENOMIC DNA]</scope>
    <source>
        <strain evidence="4 5">KCTC 42284</strain>
    </source>
</reference>
<feature type="region of interest" description="Disordered" evidence="2">
    <location>
        <begin position="447"/>
        <end position="492"/>
    </location>
</feature>
<gene>
    <name evidence="4" type="ORF">WM2015_2048</name>
</gene>
<keyword evidence="5" id="KW-1185">Reference proteome</keyword>
<sequence>MRPTTMKVITTSLLLALLLLFPADWLRALGLGEARVDSYLGQPLDVSIRLIEPAGGSLDSLTVAPALSSDYDRLGIPSDALSLGLDVTVDRRVDPPLIRVRSSREVEDPIVQVLIDARWSNGRVLREYTLFLDPPTVPVAPPIRRVDTEAAPRSMPAEPARQPEATRPRPAPAPAREAAPAPEPQPRPAAQPVERAPAAVRPNVVGPIAPGQTLWSIAYSWRPSSGMTMNQVMLAILDRNPQAFINGNANQLRRGAELTMPSSDEVLGIDAAEADRRMRAQMQAWQPGAAVAEVPVIADEAIPEVEVESEPEQEAPVDDVVHRLEVVPPEGEVDDEGPAVSEAELSEARARLSELEDQMYTEGLENDQFYRQIEEIRDAIEAREMAGLAIADEEMANLEARLRDAREARAAEAEMAAADAAASAEEATGDEVDAYFRQLEDELGAGEEVASEAPAETVDAEQGASDTDSTQQEASTTEPTMAEPAPMPVTDTGSGGLPAWIWAVLALVLAGGAGAFWWLRKRGASGDAAGPSAGVTGVDVEAARERVASNRDDLDAHLALLNTLAAEGDESAFSDALDGMYAVVDHDDDPRWQEALNLAVVNAPDHPLLTPPETASIGLDDDDDEGLDTKTREMLGILGGDDSSSGDDIHGSEFEDDVVAEASVFDQEDDDADSAPSREDRAEETLSDAIDMDLAALSDRLDDEPEAADDEAEATDSGYSFDFSTASEDESSEDQAEVSEPEVSIDAAENDEDDGLSLDLGAEDSGGLEDLGGDSLGGESLGGETLGGETLGGDSESSRSEDEGLPLDLDLGDEDDDLDAGDTLKLDEVDDTLKLDSEDTLQLDAEELATFTSGGNSDEDEGVSTGADETLDLSTQELAEETGNQELEAFLGRDTASGEEEASFDDDVEPSLEGVPEADDEEAPELSDDDAEVKLDLARAYLSMDDPDSARTLLEEIVNGGSRAKREQAQELLDDM</sequence>
<feature type="compositionally biased region" description="Acidic residues" evidence="2">
    <location>
        <begin position="810"/>
        <end position="820"/>
    </location>
</feature>
<feature type="compositionally biased region" description="Basic and acidic residues" evidence="2">
    <location>
        <begin position="822"/>
        <end position="837"/>
    </location>
</feature>
<dbReference type="AlphaFoldDB" id="A0A0K0XXK5"/>
<dbReference type="EMBL" id="CP012154">
    <property type="protein sequence ID" value="AKS42413.1"/>
    <property type="molecule type" value="Genomic_DNA"/>
</dbReference>
<feature type="region of interest" description="Disordered" evidence="2">
    <location>
        <begin position="891"/>
        <end position="931"/>
    </location>
</feature>
<dbReference type="Pfam" id="PF25800">
    <property type="entry name" value="FimV_N"/>
    <property type="match status" value="1"/>
</dbReference>
<feature type="compositionally biased region" description="Acidic residues" evidence="2">
    <location>
        <begin position="727"/>
        <end position="740"/>
    </location>
</feature>
<feature type="compositionally biased region" description="Acidic residues" evidence="2">
    <location>
        <begin position="838"/>
        <end position="847"/>
    </location>
</feature>
<evidence type="ECO:0000313" key="5">
    <source>
        <dbReference type="Proteomes" id="UP000066624"/>
    </source>
</evidence>